<feature type="domain" description="AB hydrolase-1" evidence="1">
    <location>
        <begin position="33"/>
        <end position="275"/>
    </location>
</feature>
<dbReference type="InterPro" id="IPR050228">
    <property type="entry name" value="Carboxylesterase_BioH"/>
</dbReference>
<dbReference type="GO" id="GO:0016787">
    <property type="term" value="F:hydrolase activity"/>
    <property type="evidence" value="ECO:0007669"/>
    <property type="project" value="UniProtKB-KW"/>
</dbReference>
<gene>
    <name evidence="2" type="ORF">Pka01_19140</name>
</gene>
<dbReference type="Proteomes" id="UP000630097">
    <property type="component" value="Unassembled WGS sequence"/>
</dbReference>
<name>A0A8J3LUZ4_9ACTN</name>
<keyword evidence="3" id="KW-1185">Reference proteome</keyword>
<evidence type="ECO:0000313" key="3">
    <source>
        <dbReference type="Proteomes" id="UP000630097"/>
    </source>
</evidence>
<sequence>MEAMRVPGYVTGQVRSADGTTVGYRQVGHGPGLIFLHGGMLAAQHLMELAGALSAEFTVHVPDRRGRGLSGPHGDDFGVVREVEDLQALVAATGATRVFGLSSGALVALRAALVTPAIDRLALYEPPLSLDGSVPLEWVPRYDREIATGRIGSALVTAMKGLGAEPVFGRVPRFVLVPLMAIGSRLQRDLPEDDVPIAELIPTQHYDVRIITEVADTVEEYATLPARVLLLGGTRSPAYFDGALKRLAAVLPQARSITLPGVGHSAPDDDPLVVARPLRDFFGSPAGAW</sequence>
<dbReference type="PANTHER" id="PTHR43194:SF2">
    <property type="entry name" value="PEROXISOMAL MEMBRANE PROTEIN LPX1"/>
    <property type="match status" value="1"/>
</dbReference>
<dbReference type="SUPFAM" id="SSF53474">
    <property type="entry name" value="alpha/beta-Hydrolases"/>
    <property type="match status" value="1"/>
</dbReference>
<dbReference type="Pfam" id="PF12697">
    <property type="entry name" value="Abhydrolase_6"/>
    <property type="match status" value="1"/>
</dbReference>
<protein>
    <submittedName>
        <fullName evidence="2">Alpha/beta hydrolase</fullName>
    </submittedName>
</protein>
<dbReference type="AlphaFoldDB" id="A0A8J3LUZ4"/>
<dbReference type="PANTHER" id="PTHR43194">
    <property type="entry name" value="HYDROLASE ALPHA/BETA FOLD FAMILY"/>
    <property type="match status" value="1"/>
</dbReference>
<organism evidence="2 3">
    <name type="scientific">Planotetraspora kaengkrachanensis</name>
    <dbReference type="NCBI Taxonomy" id="575193"/>
    <lineage>
        <taxon>Bacteria</taxon>
        <taxon>Bacillati</taxon>
        <taxon>Actinomycetota</taxon>
        <taxon>Actinomycetes</taxon>
        <taxon>Streptosporangiales</taxon>
        <taxon>Streptosporangiaceae</taxon>
        <taxon>Planotetraspora</taxon>
    </lineage>
</organism>
<accession>A0A8J3LUZ4</accession>
<proteinExistence type="predicted"/>
<keyword evidence="2" id="KW-0378">Hydrolase</keyword>
<dbReference type="InterPro" id="IPR000073">
    <property type="entry name" value="AB_hydrolase_1"/>
</dbReference>
<dbReference type="Gene3D" id="3.40.50.1820">
    <property type="entry name" value="alpha/beta hydrolase"/>
    <property type="match status" value="1"/>
</dbReference>
<comment type="caution">
    <text evidence="2">The sequence shown here is derived from an EMBL/GenBank/DDBJ whole genome shotgun (WGS) entry which is preliminary data.</text>
</comment>
<evidence type="ECO:0000259" key="1">
    <source>
        <dbReference type="Pfam" id="PF12697"/>
    </source>
</evidence>
<evidence type="ECO:0000313" key="2">
    <source>
        <dbReference type="EMBL" id="GIG78787.1"/>
    </source>
</evidence>
<dbReference type="InterPro" id="IPR029058">
    <property type="entry name" value="AB_hydrolase_fold"/>
</dbReference>
<reference evidence="2 3" key="1">
    <citation type="submission" date="2021-01" db="EMBL/GenBank/DDBJ databases">
        <title>Whole genome shotgun sequence of Planotetraspora kaengkrachanensis NBRC 104272.</title>
        <authorList>
            <person name="Komaki H."/>
            <person name="Tamura T."/>
        </authorList>
    </citation>
    <scope>NUCLEOTIDE SEQUENCE [LARGE SCALE GENOMIC DNA]</scope>
    <source>
        <strain evidence="2 3">NBRC 104272</strain>
    </source>
</reference>
<dbReference type="EMBL" id="BONV01000005">
    <property type="protein sequence ID" value="GIG78787.1"/>
    <property type="molecule type" value="Genomic_DNA"/>
</dbReference>